<dbReference type="STRING" id="1909395.BKM31_55390"/>
<proteinExistence type="predicted"/>
<accession>A0A1V0AGZ4</accession>
<dbReference type="Pfam" id="PF20062">
    <property type="entry name" value="DUF6461"/>
    <property type="match status" value="1"/>
</dbReference>
<organism evidence="1 2">
    <name type="scientific">[Actinomadura] parvosata subsp. kistnae</name>
    <dbReference type="NCBI Taxonomy" id="1909395"/>
    <lineage>
        <taxon>Bacteria</taxon>
        <taxon>Bacillati</taxon>
        <taxon>Actinomycetota</taxon>
        <taxon>Actinomycetes</taxon>
        <taxon>Streptosporangiales</taxon>
        <taxon>Streptosporangiaceae</taxon>
        <taxon>Nonomuraea</taxon>
    </lineage>
</organism>
<evidence type="ECO:0000313" key="1">
    <source>
        <dbReference type="EMBL" id="AQZ69449.1"/>
    </source>
</evidence>
<dbReference type="EMBL" id="CP017717">
    <property type="protein sequence ID" value="AQZ69449.1"/>
    <property type="molecule type" value="Genomic_DNA"/>
</dbReference>
<dbReference type="Proteomes" id="UP000190797">
    <property type="component" value="Chromosome"/>
</dbReference>
<gene>
    <name evidence="1" type="ORF">BKM31_55390</name>
</gene>
<evidence type="ECO:0000313" key="2">
    <source>
        <dbReference type="Proteomes" id="UP000190797"/>
    </source>
</evidence>
<dbReference type="AlphaFoldDB" id="A0A1V0AGZ4"/>
<dbReference type="InterPro" id="IPR045592">
    <property type="entry name" value="DUF6461"/>
</dbReference>
<name>A0A1V0AGZ4_9ACTN</name>
<sequence length="200" mass="22385">MPVNDVEEHYRNIAGYFSETLCITWCQGLTLDEVAGVFGSGLDTGLRYNVAEAENAGFEAREEAGGVACSAMAGQLGPWVVVVEPEYGDTGSGHETLRELSAKDGRALNVYSGVNSHSLDYYRDARPLTTLQFLEWGEEPFHRQGDQPHLLDDLIGDFSGERAADFRAFALAVAERLTGVRLTHDWLFSKHRWLRWEDWD</sequence>
<protein>
    <submittedName>
        <fullName evidence="1">Uncharacterized protein</fullName>
    </submittedName>
</protein>
<keyword evidence="2" id="KW-1185">Reference proteome</keyword>
<reference evidence="2" key="1">
    <citation type="journal article" date="2017" name="Med. Chem. Commun.">
        <title>Nonomuraea sp. ATCC 55076 harbours the largest actinomycete chromosome to date and the kistamicin biosynthetic gene cluster.</title>
        <authorList>
            <person name="Nazari B."/>
            <person name="Forneris C.C."/>
            <person name="Gibson M.I."/>
            <person name="Moon K."/>
            <person name="Schramma K.R."/>
            <person name="Seyedsayamdost M.R."/>
        </authorList>
    </citation>
    <scope>NUCLEOTIDE SEQUENCE [LARGE SCALE GENOMIC DNA]</scope>
    <source>
        <strain evidence="2">ATCC 55076</strain>
    </source>
</reference>
<dbReference type="KEGG" id="noa:BKM31_55390"/>